<keyword evidence="3" id="KW-0460">Magnesium</keyword>
<keyword evidence="3 4" id="KW-0436">Ligase</keyword>
<dbReference type="GO" id="GO:0010181">
    <property type="term" value="F:FMN binding"/>
    <property type="evidence" value="ECO:0007669"/>
    <property type="project" value="UniProtKB-UniRule"/>
</dbReference>
<keyword evidence="3" id="KW-0511">Multifunctional enzyme</keyword>
<dbReference type="EMBL" id="FMYM01000008">
    <property type="protein sequence ID" value="SDC39604.1"/>
    <property type="molecule type" value="Genomic_DNA"/>
</dbReference>
<evidence type="ECO:0000313" key="7">
    <source>
        <dbReference type="EMBL" id="SDC39604.1"/>
    </source>
</evidence>
<comment type="similarity">
    <text evidence="3 4">In the C-terminal section; belongs to the PPC synthetase family.</text>
</comment>
<dbReference type="Gene3D" id="3.40.50.10300">
    <property type="entry name" value="CoaB-like"/>
    <property type="match status" value="1"/>
</dbReference>
<dbReference type="Pfam" id="PF02441">
    <property type="entry name" value="Flavoprotein"/>
    <property type="match status" value="1"/>
</dbReference>
<dbReference type="InterPro" id="IPR007085">
    <property type="entry name" value="DNA/pantothenate-metab_flavo_C"/>
</dbReference>
<sequence length="403" mass="43897">MLENKVIVVGICGGIAAFKSAALVSQLTQAGAEVHVMMTESATKFVTPLTFQAVSRNHVYIDTFDEPDAGKITHIDLADRADLIFLAPASANTIAKLAHGMADNMLTTTVLATKAPVVLAPAMNVNMFDHPSVQANLARLVTYGYEVIEPDAGFLACGWTGKGRMPEVPQLLEYIQMHATPNTALANKRVVVTAGPTREAIDPVRYLSNDSSGKMGYALAREARNRGAHVTLISGPTVEAIPVGVEVVSVKTSADMYEAVLARYDDADVVVKSAAVSDYRPMHVYEQKRKKKADDDWTLALAPTADILRTLGEEKHAQLLVGFAAESEQVERHAREKLARKNLDIIVANDITAEGAGFDVDTNIVSIYTKDDHCHHYEKQTKAEVARHVFDEVEAYEKRCARP</sequence>
<dbReference type="NCBIfam" id="TIGR00521">
    <property type="entry name" value="coaBC_dfp"/>
    <property type="match status" value="1"/>
</dbReference>
<dbReference type="EC" id="4.1.1.36" evidence="3"/>
<dbReference type="UniPathway" id="UPA00241">
    <property type="reaction ID" value="UER00353"/>
</dbReference>
<evidence type="ECO:0000256" key="3">
    <source>
        <dbReference type="HAMAP-Rule" id="MF_02225"/>
    </source>
</evidence>
<feature type="binding site" evidence="3">
    <location>
        <position position="323"/>
    </location>
    <ligand>
        <name>CTP</name>
        <dbReference type="ChEBI" id="CHEBI:37563"/>
    </ligand>
</feature>
<feature type="active site" description="Proton donor" evidence="3">
    <location>
        <position position="157"/>
    </location>
</feature>
<feature type="domain" description="Flavoprotein" evidence="5">
    <location>
        <begin position="6"/>
        <end position="175"/>
    </location>
</feature>
<dbReference type="HAMAP" id="MF_02225">
    <property type="entry name" value="CoaBC"/>
    <property type="match status" value="1"/>
</dbReference>
<comment type="catalytic activity">
    <reaction evidence="3 4">
        <text>N-[(R)-4-phosphopantothenoyl]-L-cysteine + H(+) = (R)-4'-phosphopantetheine + CO2</text>
        <dbReference type="Rhea" id="RHEA:16793"/>
        <dbReference type="ChEBI" id="CHEBI:15378"/>
        <dbReference type="ChEBI" id="CHEBI:16526"/>
        <dbReference type="ChEBI" id="CHEBI:59458"/>
        <dbReference type="ChEBI" id="CHEBI:61723"/>
        <dbReference type="EC" id="4.1.1.36"/>
    </reaction>
</comment>
<comment type="cofactor">
    <cofactor evidence="3">
        <name>FMN</name>
        <dbReference type="ChEBI" id="CHEBI:58210"/>
    </cofactor>
    <text evidence="3">Binds 1 FMN per subunit.</text>
</comment>
<feature type="binding site" evidence="3">
    <location>
        <position position="341"/>
    </location>
    <ligand>
        <name>CTP</name>
        <dbReference type="ChEBI" id="CHEBI:37563"/>
    </ligand>
</feature>
<name>A0A1G6L8K8_9BACI</name>
<dbReference type="RefSeq" id="WP_090776053.1">
    <property type="nucleotide sequence ID" value="NZ_FMYM01000008.1"/>
</dbReference>
<feature type="region of interest" description="Phosphopantothenoylcysteine decarboxylase" evidence="3">
    <location>
        <begin position="1"/>
        <end position="189"/>
    </location>
</feature>
<feature type="domain" description="DNA/pantothenate metabolism flavoprotein C-terminal" evidence="6">
    <location>
        <begin position="185"/>
        <end position="395"/>
    </location>
</feature>
<dbReference type="InterPro" id="IPR005252">
    <property type="entry name" value="CoaBC"/>
</dbReference>
<comment type="pathway">
    <text evidence="3 4">Cofactor biosynthesis; coenzyme A biosynthesis; CoA from (R)-pantothenate: step 2/5.</text>
</comment>
<evidence type="ECO:0000313" key="8">
    <source>
        <dbReference type="Proteomes" id="UP000242662"/>
    </source>
</evidence>
<comment type="caution">
    <text evidence="3">Lacks conserved residue(s) required for the propagation of feature annotation.</text>
</comment>
<feature type="binding site" evidence="3">
    <location>
        <position position="288"/>
    </location>
    <ligand>
        <name>CTP</name>
        <dbReference type="ChEBI" id="CHEBI:37563"/>
    </ligand>
</feature>
<dbReference type="PANTHER" id="PTHR14359:SF6">
    <property type="entry name" value="PHOSPHOPANTOTHENOYLCYSTEINE DECARBOXYLASE"/>
    <property type="match status" value="1"/>
</dbReference>
<dbReference type="SUPFAM" id="SSF52507">
    <property type="entry name" value="Homo-oligomeric flavin-containing Cys decarboxylases, HFCD"/>
    <property type="match status" value="1"/>
</dbReference>
<dbReference type="Gene3D" id="3.40.50.1950">
    <property type="entry name" value="Flavin prenyltransferase-like"/>
    <property type="match status" value="1"/>
</dbReference>
<reference evidence="8" key="1">
    <citation type="submission" date="2016-09" db="EMBL/GenBank/DDBJ databases">
        <authorList>
            <person name="Varghese N."/>
            <person name="Submissions S."/>
        </authorList>
    </citation>
    <scope>NUCLEOTIDE SEQUENCE [LARGE SCALE GENOMIC DNA]</scope>
    <source>
        <strain evidence="8">25nlg</strain>
    </source>
</reference>
<dbReference type="AlphaFoldDB" id="A0A1G6L8K8"/>
<dbReference type="EC" id="6.3.2.5" evidence="3"/>
<comment type="pathway">
    <text evidence="3 4">Cofactor biosynthesis; coenzyme A biosynthesis; CoA from (R)-pantothenate: step 3/5.</text>
</comment>
<gene>
    <name evidence="3" type="primary">coaBC</name>
    <name evidence="7" type="ORF">SAMN05421737_10841</name>
</gene>
<evidence type="ECO:0000256" key="1">
    <source>
        <dbReference type="ARBA" id="ARBA00022793"/>
    </source>
</evidence>
<keyword evidence="3" id="KW-0479">Metal-binding</keyword>
<comment type="similarity">
    <text evidence="3 4">In the N-terminal section; belongs to the HFCD (homo-oligomeric flavin containing Cys decarboxylase) superfamily.</text>
</comment>
<accession>A0A1G6L8K8</accession>
<organism evidence="7 8">
    <name type="scientific">Shouchella lonarensis</name>
    <dbReference type="NCBI Taxonomy" id="1464122"/>
    <lineage>
        <taxon>Bacteria</taxon>
        <taxon>Bacillati</taxon>
        <taxon>Bacillota</taxon>
        <taxon>Bacilli</taxon>
        <taxon>Bacillales</taxon>
        <taxon>Bacillaceae</taxon>
        <taxon>Shouchella</taxon>
    </lineage>
</organism>
<dbReference type="GO" id="GO:0071513">
    <property type="term" value="C:phosphopantothenoylcysteine decarboxylase complex"/>
    <property type="evidence" value="ECO:0007669"/>
    <property type="project" value="TreeGrafter"/>
</dbReference>
<dbReference type="SUPFAM" id="SSF102645">
    <property type="entry name" value="CoaB-like"/>
    <property type="match status" value="1"/>
</dbReference>
<evidence type="ECO:0000259" key="6">
    <source>
        <dbReference type="Pfam" id="PF04127"/>
    </source>
</evidence>
<dbReference type="PANTHER" id="PTHR14359">
    <property type="entry name" value="HOMO-OLIGOMERIC FLAVIN CONTAINING CYS DECARBOXYLASE FAMILY"/>
    <property type="match status" value="1"/>
</dbReference>
<keyword evidence="3 4" id="KW-0285">Flavoprotein</keyword>
<evidence type="ECO:0000256" key="4">
    <source>
        <dbReference type="RuleBase" id="RU364078"/>
    </source>
</evidence>
<dbReference type="Proteomes" id="UP000242662">
    <property type="component" value="Unassembled WGS sequence"/>
</dbReference>
<protein>
    <recommendedName>
        <fullName evidence="3">Coenzyme A biosynthesis bifunctional protein CoaBC</fullName>
    </recommendedName>
    <alternativeName>
        <fullName evidence="3">DNA/pantothenate metabolism flavoprotein</fullName>
    </alternativeName>
    <alternativeName>
        <fullName evidence="3">Phosphopantothenoylcysteine synthetase/decarboxylase</fullName>
        <shortName evidence="3">PPCS-PPCDC</shortName>
    </alternativeName>
    <domain>
        <recommendedName>
            <fullName evidence="3">Phosphopantothenoylcysteine decarboxylase</fullName>
            <shortName evidence="3">PPC decarboxylase</shortName>
            <shortName evidence="3">PPC-DC</shortName>
            <ecNumber evidence="3">4.1.1.36</ecNumber>
        </recommendedName>
        <alternativeName>
            <fullName evidence="3">CoaC</fullName>
        </alternativeName>
    </domain>
    <domain>
        <recommendedName>
            <fullName evidence="3">Phosphopantothenate--cysteine ligase</fullName>
            <ecNumber evidence="3">6.3.2.5</ecNumber>
        </recommendedName>
        <alternativeName>
            <fullName evidence="3">CoaB</fullName>
        </alternativeName>
        <alternativeName>
            <fullName evidence="3">Phosphopantothenoylcysteine synthetase</fullName>
            <shortName evidence="3">PPC synthetase</shortName>
            <shortName evidence="3">PPC-S</shortName>
        </alternativeName>
    </domain>
</protein>
<keyword evidence="3 4" id="KW-0288">FMN</keyword>
<evidence type="ECO:0000259" key="5">
    <source>
        <dbReference type="Pfam" id="PF02441"/>
    </source>
</evidence>
<feature type="region of interest" description="Phosphopantothenate--cysteine ligase" evidence="3">
    <location>
        <begin position="190"/>
        <end position="403"/>
    </location>
</feature>
<evidence type="ECO:0000256" key="2">
    <source>
        <dbReference type="ARBA" id="ARBA00023239"/>
    </source>
</evidence>
<proteinExistence type="inferred from homology"/>
<keyword evidence="1 3" id="KW-0210">Decarboxylase</keyword>
<comment type="cofactor">
    <cofactor evidence="3">
        <name>Mg(2+)</name>
        <dbReference type="ChEBI" id="CHEBI:18420"/>
    </cofactor>
</comment>
<dbReference type="GO" id="GO:0046872">
    <property type="term" value="F:metal ion binding"/>
    <property type="evidence" value="ECO:0007669"/>
    <property type="project" value="UniProtKB-KW"/>
</dbReference>
<dbReference type="InterPro" id="IPR035929">
    <property type="entry name" value="CoaB-like_sf"/>
</dbReference>
<dbReference type="STRING" id="1464122.SAMN05421737_10841"/>
<comment type="function">
    <text evidence="4">Catalyzes two steps in the biosynthesis of coenzyme A. In the first step cysteine is conjugated to 4'-phosphopantothenate to form 4-phosphopantothenoylcysteine, in the latter compound is decarboxylated to form 4'-phosphopantotheine.</text>
</comment>
<dbReference type="OrthoDB" id="9802554at2"/>
<feature type="binding site" evidence="3">
    <location>
        <position position="337"/>
    </location>
    <ligand>
        <name>CTP</name>
        <dbReference type="ChEBI" id="CHEBI:37563"/>
    </ligand>
</feature>
<dbReference type="GO" id="GO:0004632">
    <property type="term" value="F:phosphopantothenate--cysteine ligase activity"/>
    <property type="evidence" value="ECO:0007669"/>
    <property type="project" value="UniProtKB-UniRule"/>
</dbReference>
<comment type="catalytic activity">
    <reaction evidence="3 4">
        <text>(R)-4'-phosphopantothenate + L-cysteine + CTP = N-[(R)-4-phosphopantothenoyl]-L-cysteine + CMP + diphosphate + H(+)</text>
        <dbReference type="Rhea" id="RHEA:19397"/>
        <dbReference type="ChEBI" id="CHEBI:10986"/>
        <dbReference type="ChEBI" id="CHEBI:15378"/>
        <dbReference type="ChEBI" id="CHEBI:33019"/>
        <dbReference type="ChEBI" id="CHEBI:35235"/>
        <dbReference type="ChEBI" id="CHEBI:37563"/>
        <dbReference type="ChEBI" id="CHEBI:59458"/>
        <dbReference type="ChEBI" id="CHEBI:60377"/>
        <dbReference type="EC" id="6.3.2.5"/>
    </reaction>
</comment>
<dbReference type="InterPro" id="IPR036551">
    <property type="entry name" value="Flavin_trans-like"/>
</dbReference>
<dbReference type="GO" id="GO:0015941">
    <property type="term" value="P:pantothenate catabolic process"/>
    <property type="evidence" value="ECO:0007669"/>
    <property type="project" value="InterPro"/>
</dbReference>
<keyword evidence="8" id="KW-1185">Reference proteome</keyword>
<comment type="function">
    <text evidence="3">Catalyzes two sequential steps in the biosynthesis of coenzyme A. In the first step cysteine is conjugated to 4'-phosphopantothenate to form 4-phosphopantothenoylcysteine. In the second step the latter compound is decarboxylated to form 4'-phosphopantotheine.</text>
</comment>
<keyword evidence="2 3" id="KW-0456">Lyase</keyword>
<dbReference type="Pfam" id="PF04127">
    <property type="entry name" value="DFP"/>
    <property type="match status" value="1"/>
</dbReference>
<feature type="binding site" evidence="3">
    <location>
        <position position="278"/>
    </location>
    <ligand>
        <name>CTP</name>
        <dbReference type="ChEBI" id="CHEBI:37563"/>
    </ligand>
</feature>
<dbReference type="InterPro" id="IPR003382">
    <property type="entry name" value="Flavoprotein"/>
</dbReference>
<dbReference type="GO" id="GO:0004633">
    <property type="term" value="F:phosphopantothenoylcysteine decarboxylase activity"/>
    <property type="evidence" value="ECO:0007669"/>
    <property type="project" value="UniProtKB-UniRule"/>
</dbReference>
<dbReference type="GO" id="GO:0015937">
    <property type="term" value="P:coenzyme A biosynthetic process"/>
    <property type="evidence" value="ECO:0007669"/>
    <property type="project" value="UniProtKB-UniRule"/>
</dbReference>